<protein>
    <submittedName>
        <fullName evidence="1">Uncharacterized protein</fullName>
    </submittedName>
</protein>
<proteinExistence type="predicted"/>
<dbReference type="OrthoDB" id="9795618at2"/>
<reference evidence="1 2" key="1">
    <citation type="submission" date="2018-01" db="EMBL/GenBank/DDBJ databases">
        <title>Whole genome sequencing of Histamine producing bacteria.</title>
        <authorList>
            <person name="Butler K."/>
        </authorList>
    </citation>
    <scope>NUCLEOTIDE SEQUENCE [LARGE SCALE GENOMIC DNA]</scope>
    <source>
        <strain evidence="1 2">JCM 12947</strain>
    </source>
</reference>
<keyword evidence="2" id="KW-1185">Reference proteome</keyword>
<dbReference type="InterPro" id="IPR029068">
    <property type="entry name" value="Glyas_Bleomycin-R_OHBP_Dase"/>
</dbReference>
<dbReference type="EMBL" id="PYMJ01000011">
    <property type="protein sequence ID" value="PSU48079.1"/>
    <property type="molecule type" value="Genomic_DNA"/>
</dbReference>
<gene>
    <name evidence="1" type="ORF">C9J12_12745</name>
</gene>
<organism evidence="1 2">
    <name type="scientific">Photobacterium frigidiphilum</name>
    <dbReference type="NCBI Taxonomy" id="264736"/>
    <lineage>
        <taxon>Bacteria</taxon>
        <taxon>Pseudomonadati</taxon>
        <taxon>Pseudomonadota</taxon>
        <taxon>Gammaproteobacteria</taxon>
        <taxon>Vibrionales</taxon>
        <taxon>Vibrionaceae</taxon>
        <taxon>Photobacterium</taxon>
    </lineage>
</organism>
<evidence type="ECO:0000313" key="1">
    <source>
        <dbReference type="EMBL" id="PSU48079.1"/>
    </source>
</evidence>
<comment type="caution">
    <text evidence="1">The sequence shown here is derived from an EMBL/GenBank/DDBJ whole genome shotgun (WGS) entry which is preliminary data.</text>
</comment>
<dbReference type="SUPFAM" id="SSF54593">
    <property type="entry name" value="Glyoxalase/Bleomycin resistance protein/Dihydroxybiphenyl dioxygenase"/>
    <property type="match status" value="1"/>
</dbReference>
<dbReference type="Proteomes" id="UP000240987">
    <property type="component" value="Unassembled WGS sequence"/>
</dbReference>
<name>A0A2T3JGJ2_9GAMM</name>
<dbReference type="Gene3D" id="3.10.180.10">
    <property type="entry name" value="2,3-Dihydroxybiphenyl 1,2-Dioxygenase, domain 1"/>
    <property type="match status" value="1"/>
</dbReference>
<accession>A0A2T3JGJ2</accession>
<sequence>MLVAYGGGSFVLNLDQIDHIQLDVNNRALVQKRYLESLDFTQVTSLVPWIESIPFAVDNGSEHLGLFESKSIYSTTVAFSVTSSQFSNWQKHLFEHSIEYVLMEHDLFWSMHFSDPGGTPFEIKSYDCIA</sequence>
<evidence type="ECO:0000313" key="2">
    <source>
        <dbReference type="Proteomes" id="UP000240987"/>
    </source>
</evidence>
<dbReference type="AlphaFoldDB" id="A0A2T3JGJ2"/>